<keyword evidence="1" id="KW-0472">Membrane</keyword>
<sequence>MQRFVRESGTVLGLLWSAYGAAVVTGMAVWPVVCRTECQFSGYSDMSGSSKGAGTIGGDALLRTSSRKIRDLPLWPTNFTA</sequence>
<dbReference type="EMBL" id="JAUTAS010000001">
    <property type="protein sequence ID" value="MDQ1107669.1"/>
    <property type="molecule type" value="Genomic_DNA"/>
</dbReference>
<proteinExistence type="predicted"/>
<reference evidence="2" key="1">
    <citation type="submission" date="2023-07" db="EMBL/GenBank/DDBJ databases">
        <title>Functional and genomic diversity of the sorghum phyllosphere microbiome.</title>
        <authorList>
            <person name="Shade A."/>
        </authorList>
    </citation>
    <scope>NUCLEOTIDE SEQUENCE</scope>
    <source>
        <strain evidence="2">SORGH_AS_0457</strain>
    </source>
</reference>
<dbReference type="Proteomes" id="UP001226084">
    <property type="component" value="Unassembled WGS sequence"/>
</dbReference>
<dbReference type="AlphaFoldDB" id="A0AAP5AF65"/>
<evidence type="ECO:0000313" key="3">
    <source>
        <dbReference type="Proteomes" id="UP001226084"/>
    </source>
</evidence>
<feature type="transmembrane region" description="Helical" evidence="1">
    <location>
        <begin position="12"/>
        <end position="33"/>
    </location>
</feature>
<keyword evidence="1" id="KW-1133">Transmembrane helix</keyword>
<evidence type="ECO:0000256" key="1">
    <source>
        <dbReference type="SAM" id="Phobius"/>
    </source>
</evidence>
<organism evidence="2 3">
    <name type="scientific">Stenotrophomonas rhizophila</name>
    <dbReference type="NCBI Taxonomy" id="216778"/>
    <lineage>
        <taxon>Bacteria</taxon>
        <taxon>Pseudomonadati</taxon>
        <taxon>Pseudomonadota</taxon>
        <taxon>Gammaproteobacteria</taxon>
        <taxon>Lysobacterales</taxon>
        <taxon>Lysobacteraceae</taxon>
        <taxon>Stenotrophomonas</taxon>
    </lineage>
</organism>
<keyword evidence="1" id="KW-0812">Transmembrane</keyword>
<name>A0AAP5AF65_9GAMM</name>
<protein>
    <submittedName>
        <fullName evidence="2">Uncharacterized protein</fullName>
    </submittedName>
</protein>
<accession>A0AAP5AF65</accession>
<evidence type="ECO:0000313" key="2">
    <source>
        <dbReference type="EMBL" id="MDQ1107669.1"/>
    </source>
</evidence>
<gene>
    <name evidence="2" type="ORF">QE424_000828</name>
</gene>
<comment type="caution">
    <text evidence="2">The sequence shown here is derived from an EMBL/GenBank/DDBJ whole genome shotgun (WGS) entry which is preliminary data.</text>
</comment>